<evidence type="ECO:0000313" key="2">
    <source>
        <dbReference type="EMBL" id="JAH31294.1"/>
    </source>
</evidence>
<proteinExistence type="predicted"/>
<evidence type="ECO:0000256" key="1">
    <source>
        <dbReference type="SAM" id="MobiDB-lite"/>
    </source>
</evidence>
<reference evidence="2" key="2">
    <citation type="journal article" date="2015" name="Fish Shellfish Immunol.">
        <title>Early steps in the European eel (Anguilla anguilla)-Vibrio vulnificus interaction in the gills: Role of the RtxA13 toxin.</title>
        <authorList>
            <person name="Callol A."/>
            <person name="Pajuelo D."/>
            <person name="Ebbesson L."/>
            <person name="Teles M."/>
            <person name="MacKenzie S."/>
            <person name="Amaro C."/>
        </authorList>
    </citation>
    <scope>NUCLEOTIDE SEQUENCE</scope>
</reference>
<protein>
    <submittedName>
        <fullName evidence="2">Uncharacterized protein</fullName>
    </submittedName>
</protein>
<dbReference type="EMBL" id="GBXM01077283">
    <property type="protein sequence ID" value="JAH31294.1"/>
    <property type="molecule type" value="Transcribed_RNA"/>
</dbReference>
<reference evidence="2" key="1">
    <citation type="submission" date="2014-11" db="EMBL/GenBank/DDBJ databases">
        <authorList>
            <person name="Amaro Gonzalez C."/>
        </authorList>
    </citation>
    <scope>NUCLEOTIDE SEQUENCE</scope>
</reference>
<feature type="region of interest" description="Disordered" evidence="1">
    <location>
        <begin position="1"/>
        <end position="33"/>
    </location>
</feature>
<sequence>MPDLHKIISPKILNSNSSPCPGEIGAHRKRGGV</sequence>
<organism evidence="2">
    <name type="scientific">Anguilla anguilla</name>
    <name type="common">European freshwater eel</name>
    <name type="synonym">Muraena anguilla</name>
    <dbReference type="NCBI Taxonomy" id="7936"/>
    <lineage>
        <taxon>Eukaryota</taxon>
        <taxon>Metazoa</taxon>
        <taxon>Chordata</taxon>
        <taxon>Craniata</taxon>
        <taxon>Vertebrata</taxon>
        <taxon>Euteleostomi</taxon>
        <taxon>Actinopterygii</taxon>
        <taxon>Neopterygii</taxon>
        <taxon>Teleostei</taxon>
        <taxon>Anguilliformes</taxon>
        <taxon>Anguillidae</taxon>
        <taxon>Anguilla</taxon>
    </lineage>
</organism>
<dbReference type="AlphaFoldDB" id="A0A0E9RQC5"/>
<name>A0A0E9RQC5_ANGAN</name>
<accession>A0A0E9RQC5</accession>